<dbReference type="GeneID" id="64602071"/>
<name>A0A9P7DM63_9AGAM</name>
<gene>
    <name evidence="1" type="ORF">HD556DRAFT_1464027</name>
</gene>
<evidence type="ECO:0000313" key="2">
    <source>
        <dbReference type="Proteomes" id="UP000719766"/>
    </source>
</evidence>
<dbReference type="Proteomes" id="UP000719766">
    <property type="component" value="Unassembled WGS sequence"/>
</dbReference>
<dbReference type="Pfam" id="PF18758">
    <property type="entry name" value="KDZ"/>
    <property type="match status" value="1"/>
</dbReference>
<comment type="caution">
    <text evidence="1">The sequence shown here is derived from an EMBL/GenBank/DDBJ whole genome shotgun (WGS) entry which is preliminary data.</text>
</comment>
<accession>A0A9P7DM63</accession>
<reference evidence="1" key="1">
    <citation type="journal article" date="2020" name="New Phytol.">
        <title>Comparative genomics reveals dynamic genome evolution in host specialist ectomycorrhizal fungi.</title>
        <authorList>
            <person name="Lofgren L.A."/>
            <person name="Nguyen N.H."/>
            <person name="Vilgalys R."/>
            <person name="Ruytinx J."/>
            <person name="Liao H.L."/>
            <person name="Branco S."/>
            <person name="Kuo A."/>
            <person name="LaButti K."/>
            <person name="Lipzen A."/>
            <person name="Andreopoulos W."/>
            <person name="Pangilinan J."/>
            <person name="Riley R."/>
            <person name="Hundley H."/>
            <person name="Na H."/>
            <person name="Barry K."/>
            <person name="Grigoriev I.V."/>
            <person name="Stajich J.E."/>
            <person name="Kennedy P.G."/>
        </authorList>
    </citation>
    <scope>NUCLEOTIDE SEQUENCE</scope>
    <source>
        <strain evidence="1">S12</strain>
    </source>
</reference>
<proteinExistence type="predicted"/>
<sequence>MVTALGRSIRRFKHESIFPNVTLLRYGCIGSSLVKPSVTITIRTLAVYRQTHRVCPRLSIHAEAKKLCHLHNVCYRHYFAEQLRAAFDVYLELQRWITARLDKHLGRDTPNWRMLNSCPACHGPYVDMFADEVGNARNQQSRSRSAATAATIRDPDNPWIEEPESGDSSEPVSICVDRWRNAAPESCKKMFAIFKKSGIFITVCRHGFLLTICDMVRSGELMKYPIASLNKLMEVFGKNILYGYNIKCALEKILLRSSLANRIKELNLHGVVPAFHGHAHNCLCQVQHHSKYKVGTGKEDFETCEHVFSESNALAPETRNTTEFHRHQALDEHFCFADMDKYANLSNFIYNNYIQALEAIAATSTFLAESPVGPDVPFEADLDDERILLEKMSSKKDAAPVEVDYVKALVEYEDALPNYSSKDIGNVRRRHTHAAAKRDQKQEVVEDFEHQMGIDERWGPNHPERIQAQSHITHRLFFKAVDDVERLVVMRLLELTKLQMNGLGYKLCTQISKALKSRATAIQNALQRYNKYAAEMMPPRPSLDWNQIVEYFFLAEFNLLCDSNGQIQTKRWANPLYWQASAQYFDRVRAQEELERLNVEVGRLMMKIRDDTIYYPNTIAILSTEDPPLASELSRQWEQLQSVNSWHQRHIHQIQTLHGYSGPRWPVFNFVSDTVAGPKVKGFIMQCISKKKQLAVEIIDDAYHDRLKALPGMTI</sequence>
<dbReference type="PANTHER" id="PTHR33096:SF1">
    <property type="entry name" value="CXC1-LIKE CYSTEINE CLUSTER ASSOCIATED WITH KDZ TRANSPOSASES DOMAIN-CONTAINING PROTEIN"/>
    <property type="match status" value="1"/>
</dbReference>
<keyword evidence="2" id="KW-1185">Reference proteome</keyword>
<protein>
    <recommendedName>
        <fullName evidence="3">CxC1-like cysteine cluster associated with KDZ transposases domain-containing protein</fullName>
    </recommendedName>
</protein>
<dbReference type="InterPro" id="IPR040521">
    <property type="entry name" value="KDZ"/>
</dbReference>
<evidence type="ECO:0008006" key="3">
    <source>
        <dbReference type="Google" id="ProtNLM"/>
    </source>
</evidence>
<organism evidence="1 2">
    <name type="scientific">Suillus plorans</name>
    <dbReference type="NCBI Taxonomy" id="116603"/>
    <lineage>
        <taxon>Eukaryota</taxon>
        <taxon>Fungi</taxon>
        <taxon>Dikarya</taxon>
        <taxon>Basidiomycota</taxon>
        <taxon>Agaricomycotina</taxon>
        <taxon>Agaricomycetes</taxon>
        <taxon>Agaricomycetidae</taxon>
        <taxon>Boletales</taxon>
        <taxon>Suillineae</taxon>
        <taxon>Suillaceae</taxon>
        <taxon>Suillus</taxon>
    </lineage>
</organism>
<dbReference type="RefSeq" id="XP_041163075.1">
    <property type="nucleotide sequence ID" value="XM_041308307.1"/>
</dbReference>
<dbReference type="AlphaFoldDB" id="A0A9P7DM63"/>
<dbReference type="EMBL" id="JABBWE010000014">
    <property type="protein sequence ID" value="KAG1798264.1"/>
    <property type="molecule type" value="Genomic_DNA"/>
</dbReference>
<dbReference type="PANTHER" id="PTHR33096">
    <property type="entry name" value="CXC2 DOMAIN-CONTAINING PROTEIN"/>
    <property type="match status" value="1"/>
</dbReference>
<evidence type="ECO:0000313" key="1">
    <source>
        <dbReference type="EMBL" id="KAG1798264.1"/>
    </source>
</evidence>
<dbReference type="OrthoDB" id="2505969at2759"/>